<dbReference type="InterPro" id="IPR000719">
    <property type="entry name" value="Prot_kinase_dom"/>
</dbReference>
<dbReference type="InterPro" id="IPR011047">
    <property type="entry name" value="Quinoprotein_ADH-like_sf"/>
</dbReference>
<keyword evidence="8" id="KW-1185">Reference proteome</keyword>
<evidence type="ECO:0000256" key="3">
    <source>
        <dbReference type="ARBA" id="ARBA00022741"/>
    </source>
</evidence>
<dbReference type="Pfam" id="PF07676">
    <property type="entry name" value="PD40"/>
    <property type="match status" value="1"/>
</dbReference>
<evidence type="ECO:0000256" key="2">
    <source>
        <dbReference type="ARBA" id="ARBA00022679"/>
    </source>
</evidence>
<keyword evidence="5" id="KW-0067">ATP-binding</keyword>
<evidence type="ECO:0000259" key="6">
    <source>
        <dbReference type="PROSITE" id="PS50011"/>
    </source>
</evidence>
<dbReference type="PROSITE" id="PS00108">
    <property type="entry name" value="PROTEIN_KINASE_ST"/>
    <property type="match status" value="1"/>
</dbReference>
<evidence type="ECO:0000256" key="1">
    <source>
        <dbReference type="ARBA" id="ARBA00012513"/>
    </source>
</evidence>
<keyword evidence="2" id="KW-0808">Transferase</keyword>
<protein>
    <recommendedName>
        <fullName evidence="1">non-specific serine/threonine protein kinase</fullName>
        <ecNumber evidence="1">2.7.11.1</ecNumber>
    </recommendedName>
</protein>
<evidence type="ECO:0000256" key="5">
    <source>
        <dbReference type="ARBA" id="ARBA00022840"/>
    </source>
</evidence>
<dbReference type="PROSITE" id="PS50011">
    <property type="entry name" value="PROTEIN_KINASE_DOM"/>
    <property type="match status" value="1"/>
</dbReference>
<dbReference type="PANTHER" id="PTHR43671">
    <property type="entry name" value="SERINE/THREONINE-PROTEIN KINASE NEK"/>
    <property type="match status" value="1"/>
</dbReference>
<keyword evidence="4" id="KW-0418">Kinase</keyword>
<dbReference type="CDD" id="cd14014">
    <property type="entry name" value="STKc_PknB_like"/>
    <property type="match status" value="1"/>
</dbReference>
<dbReference type="Pfam" id="PF00069">
    <property type="entry name" value="Pkinase"/>
    <property type="match status" value="1"/>
</dbReference>
<dbReference type="RefSeq" id="WP_343954637.1">
    <property type="nucleotide sequence ID" value="NZ_BAAAHQ010000048.1"/>
</dbReference>
<dbReference type="InterPro" id="IPR011009">
    <property type="entry name" value="Kinase-like_dom_sf"/>
</dbReference>
<evidence type="ECO:0000313" key="8">
    <source>
        <dbReference type="Proteomes" id="UP001501578"/>
    </source>
</evidence>
<dbReference type="Gene3D" id="3.30.200.20">
    <property type="entry name" value="Phosphorylase Kinase, domain 1"/>
    <property type="match status" value="1"/>
</dbReference>
<proteinExistence type="predicted"/>
<dbReference type="InterPro" id="IPR015943">
    <property type="entry name" value="WD40/YVTN_repeat-like_dom_sf"/>
</dbReference>
<dbReference type="InterPro" id="IPR008271">
    <property type="entry name" value="Ser/Thr_kinase_AS"/>
</dbReference>
<dbReference type="EC" id="2.7.11.1" evidence="1"/>
<evidence type="ECO:0000313" key="7">
    <source>
        <dbReference type="EMBL" id="GAA0950819.1"/>
    </source>
</evidence>
<dbReference type="EMBL" id="BAAAHQ010000048">
    <property type="protein sequence ID" value="GAA0950819.1"/>
    <property type="molecule type" value="Genomic_DNA"/>
</dbReference>
<dbReference type="Gene3D" id="2.130.10.10">
    <property type="entry name" value="YVTN repeat-like/Quinoprotein amine dehydrogenase"/>
    <property type="match status" value="3"/>
</dbReference>
<dbReference type="SMART" id="SM00220">
    <property type="entry name" value="S_TKc"/>
    <property type="match status" value="1"/>
</dbReference>
<dbReference type="InterPro" id="IPR050660">
    <property type="entry name" value="NEK_Ser/Thr_kinase"/>
</dbReference>
<name>A0ABN1R2Z6_9ACTN</name>
<accession>A0ABN1R2Z6</accession>
<dbReference type="SUPFAM" id="SSF75011">
    <property type="entry name" value="3-carboxy-cis,cis-mucoante lactonizing enzyme"/>
    <property type="match status" value="1"/>
</dbReference>
<dbReference type="Gene3D" id="1.10.510.10">
    <property type="entry name" value="Transferase(Phosphotransferase) domain 1"/>
    <property type="match status" value="1"/>
</dbReference>
<reference evidence="7 8" key="1">
    <citation type="journal article" date="2019" name="Int. J. Syst. Evol. Microbiol.">
        <title>The Global Catalogue of Microorganisms (GCM) 10K type strain sequencing project: providing services to taxonomists for standard genome sequencing and annotation.</title>
        <authorList>
            <consortium name="The Broad Institute Genomics Platform"/>
            <consortium name="The Broad Institute Genome Sequencing Center for Infectious Disease"/>
            <person name="Wu L."/>
            <person name="Ma J."/>
        </authorList>
    </citation>
    <scope>NUCLEOTIDE SEQUENCE [LARGE SCALE GENOMIC DNA]</scope>
    <source>
        <strain evidence="7 8">JCM 11136</strain>
    </source>
</reference>
<dbReference type="InterPro" id="IPR011659">
    <property type="entry name" value="WD40"/>
</dbReference>
<dbReference type="PANTHER" id="PTHR43671:SF13">
    <property type="entry name" value="SERINE_THREONINE-PROTEIN KINASE NEK2"/>
    <property type="match status" value="1"/>
</dbReference>
<dbReference type="SUPFAM" id="SSF56112">
    <property type="entry name" value="Protein kinase-like (PK-like)"/>
    <property type="match status" value="1"/>
</dbReference>
<gene>
    <name evidence="7" type="ORF">GCM10009560_70680</name>
</gene>
<feature type="domain" description="Protein kinase" evidence="6">
    <location>
        <begin position="14"/>
        <end position="254"/>
    </location>
</feature>
<comment type="caution">
    <text evidence="7">The sequence shown here is derived from an EMBL/GenBank/DDBJ whole genome shotgun (WGS) entry which is preliminary data.</text>
</comment>
<dbReference type="Pfam" id="PF20703">
    <property type="entry name" value="nSTAND1"/>
    <property type="match status" value="1"/>
</dbReference>
<dbReference type="SUPFAM" id="SSF50998">
    <property type="entry name" value="Quinoprotein alcohol dehydrogenase-like"/>
    <property type="match status" value="1"/>
</dbReference>
<evidence type="ECO:0000256" key="4">
    <source>
        <dbReference type="ARBA" id="ARBA00022777"/>
    </source>
</evidence>
<organism evidence="7 8">
    <name type="scientific">Nonomuraea longicatena</name>
    <dbReference type="NCBI Taxonomy" id="83682"/>
    <lineage>
        <taxon>Bacteria</taxon>
        <taxon>Bacillati</taxon>
        <taxon>Actinomycetota</taxon>
        <taxon>Actinomycetes</taxon>
        <taxon>Streptosporangiales</taxon>
        <taxon>Streptosporangiaceae</taxon>
        <taxon>Nonomuraea</taxon>
    </lineage>
</organism>
<dbReference type="Proteomes" id="UP001501578">
    <property type="component" value="Unassembled WGS sequence"/>
</dbReference>
<sequence length="1131" mass="119227">MRLVPGDPERLGGYWMAGRLGAGGQGVVYDAYDEHGRRFAVKVLHGGVSEQLAKEAKAARRAASFCTARVVEVVLDAERPYIVSEFVEGPNLREAVERDGPYTGDGLRRLAVALATALAAVHGAGVVHRDLKPENVLLGPDGPRVIDFGVARTVDTSSTGFVGGTPTYMAPEVFTGASAGAPADVFAWGGVVLYAATGADPFQAESLGAVMHRVLTVDPDLDALDEPMRELVGSALAKSPDGRPAARDLLLALLGSAEPEAGAELAAVIRPPSGMSGARPLGEVAEEVYAALTPQQQQAVPGILLRMLDGEGMRRIPQAEADNQDVLARLADAGLVVRRSIRVRPEDTETGRLVAVSDDQVAPASTALFHAWPRLRAWVADDRDGLAVHAELRAAALRWSAGRRRPGDLYSGGALDTALGWAATTRRHLDLNELEREFLDRSVALARRRVRIRGVALAGLAALLAVAVSASVLAVRQSRDLGDQLVHANARAVAARAESLRAADPKAAMRLSVAAWSLSPVFEARTAVQRSLAQPEVARFTDPEADTSATYQLADDGRSLLKLSGDRVVSWDLSSGEPTRLRVTDGTAQSVSRDGRRAAVSQGGRVRMVDLASGQQLGSARPTGDLTMVEADGRLLSVVTRTKVELYPRVGEGMPFEVGDGRLDVSPDGRWAALGRTDGRVELWDLGERTLKTSLRVDPPVTEDAGAPPAAFSRDGATLALTGSDGVTIVETATGRKDLLAGRSGSVHPVVFSHDGRFLAERMDAEDRLGLWRLADRTFAGTVPAQDAEDVAFSGDGGELRYLTRRASVVTLDISAVVSLPPDPEGRPADLSASARLSPDGRVAATERAGAIELTDRAKGEQLGRIRGTGRLAFGGGGSLLAVAGAPVTIHEAATGKQVASLDVGVEHPVVQLSPDGASLAVQRGQAVELWSVAERRRLRTVEGVVESGIDTELAFSPDGATLAVGPHLVETATGRVARDPAGLGRRQLRAVSFSPDGRRLAYVFDGEGLLILKDLRTGAVRQLTVPAGSTLARFSPDGGVLAVGGGEAVELWQSADLRELGRAPLDDYVFDLAFSPDGRRLFGLQPGGAVQETPVDPGLMAAQVCARAGGPLSEAEWAELIPEAEYRRSC</sequence>
<keyword evidence="3" id="KW-0547">Nucleotide-binding</keyword>
<dbReference type="InterPro" id="IPR049052">
    <property type="entry name" value="nSTAND1"/>
</dbReference>